<gene>
    <name evidence="1" type="ORF">SMRZ_LOCUS7029</name>
</gene>
<accession>A0A183LTA4</accession>
<reference evidence="1 2" key="1">
    <citation type="submission" date="2018-11" db="EMBL/GenBank/DDBJ databases">
        <authorList>
            <consortium name="Pathogen Informatics"/>
        </authorList>
    </citation>
    <scope>NUCLEOTIDE SEQUENCE [LARGE SCALE GENOMIC DNA]</scope>
    <source>
        <strain evidence="1 2">Zambia</strain>
    </source>
</reference>
<name>A0A183LTA4_9TREM</name>
<organism evidence="1 2">
    <name type="scientific">Schistosoma margrebowiei</name>
    <dbReference type="NCBI Taxonomy" id="48269"/>
    <lineage>
        <taxon>Eukaryota</taxon>
        <taxon>Metazoa</taxon>
        <taxon>Spiralia</taxon>
        <taxon>Lophotrochozoa</taxon>
        <taxon>Platyhelminthes</taxon>
        <taxon>Trematoda</taxon>
        <taxon>Digenea</taxon>
        <taxon>Strigeidida</taxon>
        <taxon>Schistosomatoidea</taxon>
        <taxon>Schistosomatidae</taxon>
        <taxon>Schistosoma</taxon>
    </lineage>
</organism>
<protein>
    <submittedName>
        <fullName evidence="1">Uncharacterized protein</fullName>
    </submittedName>
</protein>
<keyword evidence="2" id="KW-1185">Reference proteome</keyword>
<evidence type="ECO:0000313" key="2">
    <source>
        <dbReference type="Proteomes" id="UP000277204"/>
    </source>
</evidence>
<dbReference type="AlphaFoldDB" id="A0A183LTA4"/>
<dbReference type="EMBL" id="UZAI01002748">
    <property type="protein sequence ID" value="VDO74345.1"/>
    <property type="molecule type" value="Genomic_DNA"/>
</dbReference>
<proteinExistence type="predicted"/>
<evidence type="ECO:0000313" key="1">
    <source>
        <dbReference type="EMBL" id="VDO74345.1"/>
    </source>
</evidence>
<sequence>MQCLVTYGTIYSISVFYYLNQTSKILQYI</sequence>
<dbReference type="Proteomes" id="UP000277204">
    <property type="component" value="Unassembled WGS sequence"/>
</dbReference>